<accession>A0ABY4ZMI8</accession>
<evidence type="ECO:0000313" key="3">
    <source>
        <dbReference type="Proteomes" id="UP001057520"/>
    </source>
</evidence>
<organism evidence="2 3">
    <name type="scientific">Caulobacter segnis</name>
    <dbReference type="NCBI Taxonomy" id="88688"/>
    <lineage>
        <taxon>Bacteria</taxon>
        <taxon>Pseudomonadati</taxon>
        <taxon>Pseudomonadota</taxon>
        <taxon>Alphaproteobacteria</taxon>
        <taxon>Caulobacterales</taxon>
        <taxon>Caulobacteraceae</taxon>
        <taxon>Caulobacter</taxon>
    </lineage>
</organism>
<dbReference type="Proteomes" id="UP001057520">
    <property type="component" value="Chromosome"/>
</dbReference>
<keyword evidence="1" id="KW-0732">Signal</keyword>
<dbReference type="EMBL" id="CP096040">
    <property type="protein sequence ID" value="USQ93814.1"/>
    <property type="molecule type" value="Genomic_DNA"/>
</dbReference>
<proteinExistence type="predicted"/>
<reference evidence="2 3" key="1">
    <citation type="submission" date="2022-04" db="EMBL/GenBank/DDBJ databases">
        <title>Genome sequence of soybean root-associated Caulobacter segnis RL271.</title>
        <authorList>
            <person name="Longley R."/>
            <person name="Bonito G."/>
            <person name="Trigodet F."/>
            <person name="Crosson S."/>
            <person name="Fiebig A."/>
        </authorList>
    </citation>
    <scope>NUCLEOTIDE SEQUENCE [LARGE SCALE GENOMIC DNA]</scope>
    <source>
        <strain evidence="2 3">RL271</strain>
    </source>
</reference>
<dbReference type="PROSITE" id="PS51257">
    <property type="entry name" value="PROKAR_LIPOPROTEIN"/>
    <property type="match status" value="1"/>
</dbReference>
<sequence length="129" mass="13903">MRRLAALLPPLLALAACGPAPARRADICAIQALPARPGVDRFGVAPGVEHKAQALGAVYGPGILGGYHIRWWGLCPRKADTTDMLLLGPEPWALTKGGQRAHGRQVSYGTCYHRREDDGWKTVACRINP</sequence>
<feature type="signal peptide" evidence="1">
    <location>
        <begin position="1"/>
        <end position="22"/>
    </location>
</feature>
<keyword evidence="3" id="KW-1185">Reference proteome</keyword>
<protein>
    <recommendedName>
        <fullName evidence="4">Lipoprotein</fullName>
    </recommendedName>
</protein>
<feature type="chain" id="PRO_5045582789" description="Lipoprotein" evidence="1">
    <location>
        <begin position="23"/>
        <end position="129"/>
    </location>
</feature>
<name>A0ABY4ZMI8_9CAUL</name>
<evidence type="ECO:0000313" key="2">
    <source>
        <dbReference type="EMBL" id="USQ93814.1"/>
    </source>
</evidence>
<gene>
    <name evidence="2" type="ORF">MZV50_14415</name>
</gene>
<evidence type="ECO:0000256" key="1">
    <source>
        <dbReference type="SAM" id="SignalP"/>
    </source>
</evidence>
<evidence type="ECO:0008006" key="4">
    <source>
        <dbReference type="Google" id="ProtNLM"/>
    </source>
</evidence>